<organism evidence="1 2">
    <name type="scientific">Allokutzneria multivorans</name>
    <dbReference type="NCBI Taxonomy" id="1142134"/>
    <lineage>
        <taxon>Bacteria</taxon>
        <taxon>Bacillati</taxon>
        <taxon>Actinomycetota</taxon>
        <taxon>Actinomycetes</taxon>
        <taxon>Pseudonocardiales</taxon>
        <taxon>Pseudonocardiaceae</taxon>
        <taxon>Allokutzneria</taxon>
    </lineage>
</organism>
<protein>
    <submittedName>
        <fullName evidence="1">Uncharacterized protein</fullName>
    </submittedName>
</protein>
<evidence type="ECO:0000313" key="1">
    <source>
        <dbReference type="EMBL" id="GAA4001992.1"/>
    </source>
</evidence>
<accession>A0ABP7RTI8</accession>
<gene>
    <name evidence="1" type="ORF">GCM10022247_23390</name>
</gene>
<sequence length="66" mass="6818">MVTMIWIGIAAGLVVLVLMAVSDHMNDHAQAEDIAPATVPVLAERTKTAAASAVLPTRSTHLPTAA</sequence>
<reference evidence="2" key="1">
    <citation type="journal article" date="2019" name="Int. J. Syst. Evol. Microbiol.">
        <title>The Global Catalogue of Microorganisms (GCM) 10K type strain sequencing project: providing services to taxonomists for standard genome sequencing and annotation.</title>
        <authorList>
            <consortium name="The Broad Institute Genomics Platform"/>
            <consortium name="The Broad Institute Genome Sequencing Center for Infectious Disease"/>
            <person name="Wu L."/>
            <person name="Ma J."/>
        </authorList>
    </citation>
    <scope>NUCLEOTIDE SEQUENCE [LARGE SCALE GENOMIC DNA]</scope>
    <source>
        <strain evidence="2">JCM 17342</strain>
    </source>
</reference>
<proteinExistence type="predicted"/>
<name>A0ABP7RTI8_9PSEU</name>
<dbReference type="Proteomes" id="UP001501747">
    <property type="component" value="Unassembled WGS sequence"/>
</dbReference>
<dbReference type="EMBL" id="BAABAL010000006">
    <property type="protein sequence ID" value="GAA4001992.1"/>
    <property type="molecule type" value="Genomic_DNA"/>
</dbReference>
<comment type="caution">
    <text evidence="1">The sequence shown here is derived from an EMBL/GenBank/DDBJ whole genome shotgun (WGS) entry which is preliminary data.</text>
</comment>
<keyword evidence="2" id="KW-1185">Reference proteome</keyword>
<evidence type="ECO:0000313" key="2">
    <source>
        <dbReference type="Proteomes" id="UP001501747"/>
    </source>
</evidence>